<evidence type="ECO:0000256" key="3">
    <source>
        <dbReference type="RuleBase" id="RU363034"/>
    </source>
</evidence>
<evidence type="ECO:0000256" key="2">
    <source>
        <dbReference type="ARBA" id="ARBA00024195"/>
    </source>
</evidence>
<sequence>MSSKPRRGTVRWSHQRPASSSSSSSASSATHALLLTSLTVFLSNLLSTASGNPLHPFTSSFSRNLRHLPCVVRSSGAEGICMFAIDCFKANGTHLGVCIDKIFFGSCCQVHDDSLLFKYEITDNSIDNNHSGTHYQHHPTVIDMSKKPPLTETILPTSAKPNSTTKYELVSTSSTTTRRTTTKFSRRNSTATATTVKLEQKDETPSTTTEYQEFSTFQYVQSSKNPGSGEAETTKRTTTTRRTPPRNTTKPYKTRRPTPSRNTTKRPTTQTTTPKSTMTTFQEVRRNVTTWSTVTRIPTTSAEVTTSSPNQPTTTSSTTVRRTTTQTRKPTTTLSTSSEESTYFIPSRRPPTIQPLTRPPVRRRPTTTATTVTEPETTKAPRPRPRPTAEIVTVPATSLEHLIEDLLTSAGQELSSIETTVGTTVKETREKPTTTPQTTMAHRRTTTVSSTVPSTSTTTPSTTTRTTTPSTTTKTTTSAPTTTTKTTTTSTTTEPPTTTTVRTTKTTPAGRITPPADADYQPETSQTENSLDETTAGAGLVTWSSIVDEPSSSEKLPSDPAPTGPTTSNSWILIHTLTPEEVLSANQTNNHSSPTQTSSSSSASLIDLEDPEPSPDIILPPLDPLLPEAAYIYTIHDETNQTISGDLISHSQLASSPSTEESPVTSPPSMSEEVTTTSSTFAPITTKKTTTASATTSTADSPSTLTTEEKIATTTRAEPTTTMLTTTTPTIVSTSERTTPSPSTAATETTSSSTVTDTTPPHVTSSTSVESSTSSLAPTSMVLTTTTTTEQETSPATTPTTSAPEILIEIFGPTTSSPKLPSTTQFFSTVDPSTVESITDSTTEESSSEEGSGSEEESGEEESSSYESYESTAEPTTTTVTEANRYPNTTWSTSSPSTAVDSTTITSTTTLNITSSLQSIASMFNISTSTGMPVRFPADNVTSTTASSSTSPDGGVTMSPDFTTSSSSSTTTVPLLEGIDYRAVCGKRMFPEPRIVGGTKAAFGRWPWQISLRQWRTSTYLHKCGAALLNENWAITAAHCVDNVPPSDLLLRLGEYDLALEEEPYGYQERRVQIVASHPQFDPRTFEYDLALLRFYEPVVFQPNIIPVCVPDGDENFIGRTAFVTGWGRLYEDGPLPSVLQEVTVPVIENKICETMYRSAGYIEHIPHIFICAGWKKGGYDSCEGDSGGPMVIQRPDKRFLLAGVISWGIGCAEPNQPGVYTRISEFRDWINQILQF</sequence>
<feature type="region of interest" description="Disordered" evidence="4">
    <location>
        <begin position="549"/>
        <end position="569"/>
    </location>
</feature>
<dbReference type="EnsemblMetazoa" id="AALFPA23_013902.R20175">
    <property type="protein sequence ID" value="AALFPA23_013902.P20175"/>
    <property type="gene ID" value="AALFPA23_013902"/>
</dbReference>
<keyword evidence="3" id="KW-0378">Hydrolase</keyword>
<name>A0ABM1Z0R5_AEDAL</name>
<dbReference type="InterPro" id="IPR009003">
    <property type="entry name" value="Peptidase_S1_PA"/>
</dbReference>
<feature type="compositionally biased region" description="Low complexity" evidence="4">
    <location>
        <begin position="889"/>
        <end position="902"/>
    </location>
</feature>
<feature type="compositionally biased region" description="Low complexity" evidence="4">
    <location>
        <begin position="305"/>
        <end position="342"/>
    </location>
</feature>
<dbReference type="Proteomes" id="UP000069940">
    <property type="component" value="Unassembled WGS sequence"/>
</dbReference>
<feature type="compositionally biased region" description="Low complexity" evidence="4">
    <location>
        <begin position="265"/>
        <end position="280"/>
    </location>
</feature>
<evidence type="ECO:0000259" key="5">
    <source>
        <dbReference type="PROSITE" id="PS50240"/>
    </source>
</evidence>
<dbReference type="InterPro" id="IPR043504">
    <property type="entry name" value="Peptidase_S1_PA_chymotrypsin"/>
</dbReference>
<comment type="similarity">
    <text evidence="2">Belongs to the peptidase S1 family. CLIP subfamily.</text>
</comment>
<accession>A0ABM1Z0R5</accession>
<dbReference type="Gene3D" id="2.40.10.10">
    <property type="entry name" value="Trypsin-like serine proteases"/>
    <property type="match status" value="1"/>
</dbReference>
<feature type="compositionally biased region" description="Polar residues" evidence="4">
    <location>
        <begin position="295"/>
        <end position="304"/>
    </location>
</feature>
<dbReference type="InterPro" id="IPR033116">
    <property type="entry name" value="TRYPSIN_SER"/>
</dbReference>
<dbReference type="Pfam" id="PF00089">
    <property type="entry name" value="Trypsin"/>
    <property type="match status" value="1"/>
</dbReference>
<proteinExistence type="inferred from homology"/>
<feature type="compositionally biased region" description="Low complexity" evidence="4">
    <location>
        <begin position="865"/>
        <end position="882"/>
    </location>
</feature>
<dbReference type="SUPFAM" id="SSF50494">
    <property type="entry name" value="Trypsin-like serine proteases"/>
    <property type="match status" value="1"/>
</dbReference>
<feature type="compositionally biased region" description="Low complexity" evidence="4">
    <location>
        <begin position="433"/>
        <end position="508"/>
    </location>
</feature>
<feature type="compositionally biased region" description="Polar residues" evidence="4">
    <location>
        <begin position="205"/>
        <end position="226"/>
    </location>
</feature>
<feature type="region of interest" description="Disordered" evidence="4">
    <location>
        <begin position="1"/>
        <end position="25"/>
    </location>
</feature>
<feature type="compositionally biased region" description="Acidic residues" evidence="4">
    <location>
        <begin position="842"/>
        <end position="864"/>
    </location>
</feature>
<feature type="compositionally biased region" description="Polar residues" evidence="4">
    <location>
        <begin position="155"/>
        <end position="166"/>
    </location>
</feature>
<dbReference type="PANTHER" id="PTHR24253">
    <property type="entry name" value="TRANSMEMBRANE PROTEASE SERINE"/>
    <property type="match status" value="1"/>
</dbReference>
<reference evidence="7" key="1">
    <citation type="journal article" date="2015" name="Proc. Natl. Acad. Sci. U.S.A.">
        <title>Genome sequence of the Asian Tiger mosquito, Aedes albopictus, reveals insights into its biology, genetics, and evolution.</title>
        <authorList>
            <person name="Chen X.G."/>
            <person name="Jiang X."/>
            <person name="Gu J."/>
            <person name="Xu M."/>
            <person name="Wu Y."/>
            <person name="Deng Y."/>
            <person name="Zhang C."/>
            <person name="Bonizzoni M."/>
            <person name="Dermauw W."/>
            <person name="Vontas J."/>
            <person name="Armbruster P."/>
            <person name="Huang X."/>
            <person name="Yang Y."/>
            <person name="Zhang H."/>
            <person name="He W."/>
            <person name="Peng H."/>
            <person name="Liu Y."/>
            <person name="Wu K."/>
            <person name="Chen J."/>
            <person name="Lirakis M."/>
            <person name="Topalis P."/>
            <person name="Van Leeuwen T."/>
            <person name="Hall A.B."/>
            <person name="Jiang X."/>
            <person name="Thorpe C."/>
            <person name="Mueller R.L."/>
            <person name="Sun C."/>
            <person name="Waterhouse R.M."/>
            <person name="Yan G."/>
            <person name="Tu Z.J."/>
            <person name="Fang X."/>
            <person name="James A.A."/>
        </authorList>
    </citation>
    <scope>NUCLEOTIDE SEQUENCE [LARGE SCALE GENOMIC DNA]</scope>
    <source>
        <strain evidence="7">Foshan</strain>
    </source>
</reference>
<dbReference type="RefSeq" id="XP_029709059.1">
    <property type="nucleotide sequence ID" value="XM_029853199.2"/>
</dbReference>
<dbReference type="PROSITE" id="PS00134">
    <property type="entry name" value="TRYPSIN_HIS"/>
    <property type="match status" value="1"/>
</dbReference>
<organism evidence="6 7">
    <name type="scientific">Aedes albopictus</name>
    <name type="common">Asian tiger mosquito</name>
    <name type="synonym">Stegomyia albopicta</name>
    <dbReference type="NCBI Taxonomy" id="7160"/>
    <lineage>
        <taxon>Eukaryota</taxon>
        <taxon>Metazoa</taxon>
        <taxon>Ecdysozoa</taxon>
        <taxon>Arthropoda</taxon>
        <taxon>Hexapoda</taxon>
        <taxon>Insecta</taxon>
        <taxon>Pterygota</taxon>
        <taxon>Neoptera</taxon>
        <taxon>Endopterygota</taxon>
        <taxon>Diptera</taxon>
        <taxon>Nematocera</taxon>
        <taxon>Culicoidea</taxon>
        <taxon>Culicidae</taxon>
        <taxon>Culicinae</taxon>
        <taxon>Aedini</taxon>
        <taxon>Aedes</taxon>
        <taxon>Stegomyia</taxon>
    </lineage>
</organism>
<keyword evidence="3" id="KW-0720">Serine protease</keyword>
<feature type="region of interest" description="Disordered" evidence="4">
    <location>
        <begin position="295"/>
        <end position="388"/>
    </location>
</feature>
<evidence type="ECO:0000256" key="1">
    <source>
        <dbReference type="ARBA" id="ARBA00023157"/>
    </source>
</evidence>
<feature type="compositionally biased region" description="Low complexity" evidence="4">
    <location>
        <begin position="586"/>
        <end position="604"/>
    </location>
</feature>
<evidence type="ECO:0000313" key="7">
    <source>
        <dbReference type="Proteomes" id="UP000069940"/>
    </source>
</evidence>
<feature type="compositionally biased region" description="Low complexity" evidence="4">
    <location>
        <begin position="655"/>
        <end position="805"/>
    </location>
</feature>
<feature type="compositionally biased region" description="Low complexity" evidence="4">
    <location>
        <begin position="942"/>
        <end position="951"/>
    </location>
</feature>
<dbReference type="InterPro" id="IPR001314">
    <property type="entry name" value="Peptidase_S1A"/>
</dbReference>
<feature type="compositionally biased region" description="Polar residues" evidence="4">
    <location>
        <begin position="522"/>
        <end position="533"/>
    </location>
</feature>
<feature type="region of interest" description="Disordered" evidence="4">
    <location>
        <begin position="941"/>
        <end position="969"/>
    </location>
</feature>
<dbReference type="PANTHER" id="PTHR24253:SF88">
    <property type="entry name" value="NOTOPLEURAL, ISOFORM A"/>
    <property type="match status" value="1"/>
</dbReference>
<feature type="domain" description="Peptidase S1" evidence="5">
    <location>
        <begin position="995"/>
        <end position="1236"/>
    </location>
</feature>
<dbReference type="PRINTS" id="PR00722">
    <property type="entry name" value="CHYMOTRYPSIN"/>
</dbReference>
<feature type="compositionally biased region" description="Low complexity" evidence="4">
    <location>
        <begin position="366"/>
        <end position="380"/>
    </location>
</feature>
<evidence type="ECO:0000256" key="4">
    <source>
        <dbReference type="SAM" id="MobiDB-lite"/>
    </source>
</evidence>
<feature type="compositionally biased region" description="Low complexity" evidence="4">
    <location>
        <begin position="236"/>
        <end position="251"/>
    </location>
</feature>
<dbReference type="GeneID" id="115255253"/>
<feature type="region of interest" description="Disordered" evidence="4">
    <location>
        <begin position="651"/>
        <end position="902"/>
    </location>
</feature>
<evidence type="ECO:0000313" key="6">
    <source>
        <dbReference type="EnsemblMetazoa" id="AALFPA23_013902.P20175"/>
    </source>
</evidence>
<keyword evidence="3" id="KW-0645">Protease</keyword>
<dbReference type="PROSITE" id="PS50240">
    <property type="entry name" value="TRYPSIN_DOM"/>
    <property type="match status" value="1"/>
</dbReference>
<dbReference type="SMART" id="SM00020">
    <property type="entry name" value="Tryp_SPc"/>
    <property type="match status" value="1"/>
</dbReference>
<feature type="region of interest" description="Disordered" evidence="4">
    <location>
        <begin position="422"/>
        <end position="534"/>
    </location>
</feature>
<dbReference type="PROSITE" id="PS00135">
    <property type="entry name" value="TRYPSIN_SER"/>
    <property type="match status" value="1"/>
</dbReference>
<reference evidence="6" key="2">
    <citation type="submission" date="2025-05" db="UniProtKB">
        <authorList>
            <consortium name="EnsemblMetazoa"/>
        </authorList>
    </citation>
    <scope>IDENTIFICATION</scope>
    <source>
        <strain evidence="6">Foshan</strain>
    </source>
</reference>
<dbReference type="InterPro" id="IPR001254">
    <property type="entry name" value="Trypsin_dom"/>
</dbReference>
<protein>
    <recommendedName>
        <fullName evidence="5">Peptidase S1 domain-containing protein</fullName>
    </recommendedName>
</protein>
<dbReference type="CDD" id="cd00190">
    <property type="entry name" value="Tryp_SPc"/>
    <property type="match status" value="1"/>
</dbReference>
<keyword evidence="1" id="KW-1015">Disulfide bond</keyword>
<keyword evidence="7" id="KW-1185">Reference proteome</keyword>
<feature type="compositionally biased region" description="Low complexity" evidence="4">
    <location>
        <begin position="813"/>
        <end position="824"/>
    </location>
</feature>
<dbReference type="InterPro" id="IPR018114">
    <property type="entry name" value="TRYPSIN_HIS"/>
</dbReference>
<feature type="region of interest" description="Disordered" evidence="4">
    <location>
        <begin position="586"/>
        <end position="618"/>
    </location>
</feature>
<feature type="region of interest" description="Disordered" evidence="4">
    <location>
        <begin position="155"/>
        <end position="281"/>
    </location>
</feature>